<evidence type="ECO:0000313" key="9">
    <source>
        <dbReference type="Proteomes" id="UP000272888"/>
    </source>
</evidence>
<dbReference type="Proteomes" id="UP000272888">
    <property type="component" value="Unassembled WGS sequence"/>
</dbReference>
<keyword evidence="5" id="KW-0408">Iron</keyword>
<dbReference type="PANTHER" id="PTHR43409:SF3">
    <property type="entry name" value="HYPOTHETICAL METHYLTRANSFERASE"/>
    <property type="match status" value="1"/>
</dbReference>
<dbReference type="InterPro" id="IPR007197">
    <property type="entry name" value="rSAM"/>
</dbReference>
<dbReference type="GO" id="GO:0005829">
    <property type="term" value="C:cytosol"/>
    <property type="evidence" value="ECO:0007669"/>
    <property type="project" value="TreeGrafter"/>
</dbReference>
<dbReference type="Gene3D" id="3.80.30.20">
    <property type="entry name" value="tm_1862 like domain"/>
    <property type="match status" value="1"/>
</dbReference>
<dbReference type="InterPro" id="IPR034466">
    <property type="entry name" value="Methyltransferase_Class_B"/>
</dbReference>
<evidence type="ECO:0000256" key="4">
    <source>
        <dbReference type="ARBA" id="ARBA00022723"/>
    </source>
</evidence>
<dbReference type="Pfam" id="PF04055">
    <property type="entry name" value="Radical_SAM"/>
    <property type="match status" value="1"/>
</dbReference>
<gene>
    <name evidence="8" type="ORF">D7V93_35905</name>
</gene>
<evidence type="ECO:0000256" key="6">
    <source>
        <dbReference type="ARBA" id="ARBA00023014"/>
    </source>
</evidence>
<dbReference type="GO" id="GO:0046872">
    <property type="term" value="F:metal ion binding"/>
    <property type="evidence" value="ECO:0007669"/>
    <property type="project" value="UniProtKB-KW"/>
</dbReference>
<sequence length="653" mass="73017">MAPSPPSKPRILLVQCGPDRRHVDRETEDFDPERGLVKRATMTPLACATLAALTPDTFTVDIWDEELHGQLRVDTPLGDYDIVGVSVMYSALTYQARFLGGFFRDRGATVVAGGPAISAAPEDYRGFFDALFVNEAERTWPRFLADYLQGEYAPEYRQIDKPALSESPPPRWDGIAADFPRYAWGSVQTTRGCPFDCSFCDVIYLYGRKQRHKPVAQVLEEVRSHAALGAEGVFFADDEFIGDAGYAKEVLAGLVPLNRALPRPLRFFTQVTMNLSRDAQLLEGMADANFYTVVLGIESFDPAALKEAQKHQNVRADLMGDLLRIQAHGIGPRGSFIVGFDHDTPAVFDSLHANIQRSHLPWVVVAPLQAPRGTKLWTRLRAEGRLATPRKAHSKDRGAIVLNVMPLGMTRPQLLEGFRDLVERLSTWDAACERIRGFIAGILRFPRVEEPVWSETVTDRFLREATGAWALTSAERAVLGDTLAEVRRTAPTMLPRAVFFLARNQNERRRHERLFTDFDAVLAAERQGDFIPDTQPVYVPATFATAMRDVFPDLYVRLSRDLPDRRDVPEASRDVLVDFVSRWGEGFQTLQPQHHEFLRELCDAAVAARGGHPGALAALAADDEQALRTQARRTGLLEALLKDVRDELASWGR</sequence>
<accession>A0A3A8NXH5</accession>
<evidence type="ECO:0000313" key="8">
    <source>
        <dbReference type="EMBL" id="RKH44832.1"/>
    </source>
</evidence>
<dbReference type="InterPro" id="IPR025274">
    <property type="entry name" value="DUF4070"/>
</dbReference>
<comment type="caution">
    <text evidence="8">The sequence shown here is derived from an EMBL/GenBank/DDBJ whole genome shotgun (WGS) entry which is preliminary data.</text>
</comment>
<dbReference type="RefSeq" id="WP_120647647.1">
    <property type="nucleotide sequence ID" value="NZ_RAWB01000591.1"/>
</dbReference>
<dbReference type="SFLD" id="SFLDS00029">
    <property type="entry name" value="Radical_SAM"/>
    <property type="match status" value="1"/>
</dbReference>
<evidence type="ECO:0000256" key="5">
    <source>
        <dbReference type="ARBA" id="ARBA00023004"/>
    </source>
</evidence>
<keyword evidence="6" id="KW-0411">Iron-sulfur</keyword>
<dbReference type="InterPro" id="IPR023404">
    <property type="entry name" value="rSAM_horseshoe"/>
</dbReference>
<comment type="cofactor">
    <cofactor evidence="1">
        <name>[4Fe-4S] cluster</name>
        <dbReference type="ChEBI" id="CHEBI:49883"/>
    </cofactor>
</comment>
<dbReference type="AlphaFoldDB" id="A0A3A8NXH5"/>
<keyword evidence="3" id="KW-0949">S-adenosyl-L-methionine</keyword>
<dbReference type="SMART" id="SM00729">
    <property type="entry name" value="Elp3"/>
    <property type="match status" value="1"/>
</dbReference>
<reference evidence="9" key="1">
    <citation type="submission" date="2018-09" db="EMBL/GenBank/DDBJ databases">
        <authorList>
            <person name="Livingstone P.G."/>
            <person name="Whitworth D.E."/>
        </authorList>
    </citation>
    <scope>NUCLEOTIDE SEQUENCE [LARGE SCALE GENOMIC DNA]</scope>
    <source>
        <strain evidence="9">CA051B</strain>
    </source>
</reference>
<dbReference type="SFLD" id="SFLDG01082">
    <property type="entry name" value="B12-binding_domain_containing"/>
    <property type="match status" value="1"/>
</dbReference>
<dbReference type="SFLD" id="SFLDG01123">
    <property type="entry name" value="methyltransferase_(Class_B)"/>
    <property type="match status" value="1"/>
</dbReference>
<keyword evidence="4" id="KW-0479">Metal-binding</keyword>
<dbReference type="EMBL" id="RAWB01000591">
    <property type="protein sequence ID" value="RKH44832.1"/>
    <property type="molecule type" value="Genomic_DNA"/>
</dbReference>
<evidence type="ECO:0000256" key="1">
    <source>
        <dbReference type="ARBA" id="ARBA00001966"/>
    </source>
</evidence>
<dbReference type="GO" id="GO:0051539">
    <property type="term" value="F:4 iron, 4 sulfur cluster binding"/>
    <property type="evidence" value="ECO:0007669"/>
    <property type="project" value="UniProtKB-KW"/>
</dbReference>
<evidence type="ECO:0000256" key="3">
    <source>
        <dbReference type="ARBA" id="ARBA00022691"/>
    </source>
</evidence>
<dbReference type="Gene3D" id="3.40.50.280">
    <property type="entry name" value="Cobalamin-binding domain"/>
    <property type="match status" value="1"/>
</dbReference>
<dbReference type="InterPro" id="IPR051198">
    <property type="entry name" value="BchE-like"/>
</dbReference>
<dbReference type="InterPro" id="IPR020612">
    <property type="entry name" value="Methylthiotransferase_CS"/>
</dbReference>
<organism evidence="8 9">
    <name type="scientific">Corallococcus llansteffanensis</name>
    <dbReference type="NCBI Taxonomy" id="2316731"/>
    <lineage>
        <taxon>Bacteria</taxon>
        <taxon>Pseudomonadati</taxon>
        <taxon>Myxococcota</taxon>
        <taxon>Myxococcia</taxon>
        <taxon>Myxococcales</taxon>
        <taxon>Cystobacterineae</taxon>
        <taxon>Myxococcaceae</taxon>
        <taxon>Corallococcus</taxon>
    </lineage>
</organism>
<evidence type="ECO:0000259" key="7">
    <source>
        <dbReference type="PROSITE" id="PS51918"/>
    </source>
</evidence>
<dbReference type="InterPro" id="IPR058240">
    <property type="entry name" value="rSAM_sf"/>
</dbReference>
<feature type="domain" description="Radical SAM core" evidence="7">
    <location>
        <begin position="177"/>
        <end position="399"/>
    </location>
</feature>
<keyword evidence="9" id="KW-1185">Reference proteome</keyword>
<dbReference type="Pfam" id="PF13282">
    <property type="entry name" value="DUF4070"/>
    <property type="match status" value="1"/>
</dbReference>
<dbReference type="GO" id="GO:0003824">
    <property type="term" value="F:catalytic activity"/>
    <property type="evidence" value="ECO:0007669"/>
    <property type="project" value="InterPro"/>
</dbReference>
<proteinExistence type="predicted"/>
<dbReference type="PROSITE" id="PS01278">
    <property type="entry name" value="MTTASE_RADICAL"/>
    <property type="match status" value="1"/>
</dbReference>
<dbReference type="PANTHER" id="PTHR43409">
    <property type="entry name" value="ANAEROBIC MAGNESIUM-PROTOPORPHYRIN IX MONOMETHYL ESTER CYCLASE-RELATED"/>
    <property type="match status" value="1"/>
</dbReference>
<keyword evidence="2" id="KW-0004">4Fe-4S</keyword>
<dbReference type="InterPro" id="IPR006638">
    <property type="entry name" value="Elp3/MiaA/NifB-like_rSAM"/>
</dbReference>
<dbReference type="PROSITE" id="PS51918">
    <property type="entry name" value="RADICAL_SAM"/>
    <property type="match status" value="1"/>
</dbReference>
<name>A0A3A8NXH5_9BACT</name>
<protein>
    <submittedName>
        <fullName evidence="8">Radical SAM protein</fullName>
    </submittedName>
</protein>
<dbReference type="SUPFAM" id="SSF102114">
    <property type="entry name" value="Radical SAM enzymes"/>
    <property type="match status" value="1"/>
</dbReference>
<evidence type="ECO:0000256" key="2">
    <source>
        <dbReference type="ARBA" id="ARBA00022485"/>
    </source>
</evidence>